<dbReference type="InterPro" id="IPR036812">
    <property type="entry name" value="NAD(P)_OxRdtase_dom_sf"/>
</dbReference>
<dbReference type="OrthoDB" id="9768851at2"/>
<dbReference type="Pfam" id="PF00248">
    <property type="entry name" value="Aldo_ket_red"/>
    <property type="match status" value="1"/>
</dbReference>
<dbReference type="CDD" id="cd19086">
    <property type="entry name" value="AKR_AKR11C1"/>
    <property type="match status" value="1"/>
</dbReference>
<evidence type="ECO:0000313" key="3">
    <source>
        <dbReference type="Proteomes" id="UP000184096"/>
    </source>
</evidence>
<proteinExistence type="predicted"/>
<accession>A0A1M7UY49</accession>
<keyword evidence="3" id="KW-1185">Reference proteome</keyword>
<sequence length="343" mass="37592">MRYREFGKTGWRVSEIGFGGARIGGLLAEDGGRAASLRTLEAAYDAGINFYDTADMYSQGESEILVGKAFRKMRDKVLIATKGGYCLPGQKRLIQLIKPFAKPIVRAIGLRRNAIPEALSGTVSQDFSPGHIRKAVEASLRRLQSDHIDLYQIHSPPRDELLGATLQDTLGLLARLKVEGKIREYGIALDSAEDAVHCLGLQGIASLQMPFGLMDLEALDGVLDRVAERQCGVIARGCFGAGAMKPSLSESDLRAIEPKWPRVLRIRQLAEGMQRSPLEAALQFSLAVNKIAVTILGMRTPQHLAANLQYYAAKPLSTQEKDELLNHRREDMSLESAAAHESD</sequence>
<name>A0A1M7UY49_9BRAD</name>
<dbReference type="InterPro" id="IPR053135">
    <property type="entry name" value="AKR2_Oxidoreductase"/>
</dbReference>
<dbReference type="PANTHER" id="PTHR43312:SF1">
    <property type="entry name" value="NADP-DEPENDENT OXIDOREDUCTASE DOMAIN-CONTAINING PROTEIN"/>
    <property type="match status" value="1"/>
</dbReference>
<dbReference type="InterPro" id="IPR023210">
    <property type="entry name" value="NADP_OxRdtase_dom"/>
</dbReference>
<gene>
    <name evidence="2" type="ORF">SAMN05444170_7414</name>
</gene>
<dbReference type="AlphaFoldDB" id="A0A1M7UY49"/>
<organism evidence="2 3">
    <name type="scientific">Bradyrhizobium erythrophlei</name>
    <dbReference type="NCBI Taxonomy" id="1437360"/>
    <lineage>
        <taxon>Bacteria</taxon>
        <taxon>Pseudomonadati</taxon>
        <taxon>Pseudomonadota</taxon>
        <taxon>Alphaproteobacteria</taxon>
        <taxon>Hyphomicrobiales</taxon>
        <taxon>Nitrobacteraceae</taxon>
        <taxon>Bradyrhizobium</taxon>
    </lineage>
</organism>
<reference evidence="3" key="1">
    <citation type="submission" date="2016-11" db="EMBL/GenBank/DDBJ databases">
        <authorList>
            <person name="Varghese N."/>
            <person name="Submissions S."/>
        </authorList>
    </citation>
    <scope>NUCLEOTIDE SEQUENCE [LARGE SCALE GENOMIC DNA]</scope>
    <source>
        <strain evidence="3">GAS401</strain>
    </source>
</reference>
<evidence type="ECO:0000259" key="1">
    <source>
        <dbReference type="Pfam" id="PF00248"/>
    </source>
</evidence>
<evidence type="ECO:0000313" key="2">
    <source>
        <dbReference type="EMBL" id="SHN87862.1"/>
    </source>
</evidence>
<dbReference type="EMBL" id="LT670849">
    <property type="protein sequence ID" value="SHN87862.1"/>
    <property type="molecule type" value="Genomic_DNA"/>
</dbReference>
<dbReference type="Proteomes" id="UP000184096">
    <property type="component" value="Chromosome I"/>
</dbReference>
<protein>
    <submittedName>
        <fullName evidence="2">Predicted oxidoreductase</fullName>
    </submittedName>
</protein>
<dbReference type="Gene3D" id="3.20.20.100">
    <property type="entry name" value="NADP-dependent oxidoreductase domain"/>
    <property type="match status" value="1"/>
</dbReference>
<dbReference type="SUPFAM" id="SSF51430">
    <property type="entry name" value="NAD(P)-linked oxidoreductase"/>
    <property type="match status" value="1"/>
</dbReference>
<dbReference type="PANTHER" id="PTHR43312">
    <property type="entry name" value="D-THREO-ALDOSE 1-DEHYDROGENASE"/>
    <property type="match status" value="1"/>
</dbReference>
<dbReference type="RefSeq" id="WP_072825650.1">
    <property type="nucleotide sequence ID" value="NZ_LT670849.1"/>
</dbReference>
<feature type="domain" description="NADP-dependent oxidoreductase" evidence="1">
    <location>
        <begin position="15"/>
        <end position="323"/>
    </location>
</feature>